<dbReference type="PANTHER" id="PTHR12526">
    <property type="entry name" value="GLYCOSYLTRANSFERASE"/>
    <property type="match status" value="1"/>
</dbReference>
<name>A0ABV1YSP4_9HYPH</name>
<evidence type="ECO:0000256" key="3">
    <source>
        <dbReference type="ARBA" id="ARBA00022679"/>
    </source>
</evidence>
<dbReference type="InterPro" id="IPR001296">
    <property type="entry name" value="Glyco_trans_1"/>
</dbReference>
<gene>
    <name evidence="6" type="ORF">NKI36_01685</name>
</gene>
<protein>
    <submittedName>
        <fullName evidence="6">Glycosyltransferase</fullName>
        <ecNumber evidence="6">2.4.-.-</ecNumber>
    </submittedName>
</protein>
<dbReference type="Gene3D" id="3.40.50.2000">
    <property type="entry name" value="Glycogen Phosphorylase B"/>
    <property type="match status" value="2"/>
</dbReference>
<dbReference type="Pfam" id="PF13439">
    <property type="entry name" value="Glyco_transf_4"/>
    <property type="match status" value="1"/>
</dbReference>
<evidence type="ECO:0000313" key="6">
    <source>
        <dbReference type="EMBL" id="MER9402751.1"/>
    </source>
</evidence>
<dbReference type="GO" id="GO:0016757">
    <property type="term" value="F:glycosyltransferase activity"/>
    <property type="evidence" value="ECO:0007669"/>
    <property type="project" value="UniProtKB-KW"/>
</dbReference>
<keyword evidence="7" id="KW-1185">Reference proteome</keyword>
<dbReference type="Proteomes" id="UP001433071">
    <property type="component" value="Unassembled WGS sequence"/>
</dbReference>
<dbReference type="InterPro" id="IPR028098">
    <property type="entry name" value="Glyco_trans_4-like_N"/>
</dbReference>
<feature type="domain" description="Glycosyl transferase family 1" evidence="4">
    <location>
        <begin position="242"/>
        <end position="398"/>
    </location>
</feature>
<proteinExistence type="inferred from homology"/>
<evidence type="ECO:0000313" key="7">
    <source>
        <dbReference type="Proteomes" id="UP001433071"/>
    </source>
</evidence>
<evidence type="ECO:0000259" key="4">
    <source>
        <dbReference type="Pfam" id="PF00534"/>
    </source>
</evidence>
<feature type="domain" description="Glycosyltransferase subfamily 4-like N-terminal" evidence="5">
    <location>
        <begin position="53"/>
        <end position="225"/>
    </location>
</feature>
<evidence type="ECO:0000256" key="2">
    <source>
        <dbReference type="ARBA" id="ARBA00022676"/>
    </source>
</evidence>
<reference evidence="6 7" key="1">
    <citation type="journal article" date="2024" name="Proc. Natl. Acad. Sci. U.S.A.">
        <title>The evolutionary genomics of adaptation to stress in wild rhizobium bacteria.</title>
        <authorList>
            <person name="Kehlet-Delgado H."/>
            <person name="Montoya A.P."/>
            <person name="Jensen K.T."/>
            <person name="Wendlandt C.E."/>
            <person name="Dexheimer C."/>
            <person name="Roberts M."/>
            <person name="Torres Martinez L."/>
            <person name="Friesen M.L."/>
            <person name="Griffitts J.S."/>
            <person name="Porter S.S."/>
        </authorList>
    </citation>
    <scope>NUCLEOTIDE SEQUENCE [LARGE SCALE GENOMIC DNA]</scope>
    <source>
        <strain evidence="6 7">M0641</strain>
    </source>
</reference>
<comment type="similarity">
    <text evidence="1">Belongs to the glycosyltransferase group 1 family. Glycosyltransferase 4 subfamily.</text>
</comment>
<dbReference type="EMBL" id="JAMYQB010000001">
    <property type="protein sequence ID" value="MER9402751.1"/>
    <property type="molecule type" value="Genomic_DNA"/>
</dbReference>
<organism evidence="6 7">
    <name type="scientific">Mesorhizobium caraganae</name>
    <dbReference type="NCBI Taxonomy" id="483206"/>
    <lineage>
        <taxon>Bacteria</taxon>
        <taxon>Pseudomonadati</taxon>
        <taxon>Pseudomonadota</taxon>
        <taxon>Alphaproteobacteria</taxon>
        <taxon>Hyphomicrobiales</taxon>
        <taxon>Phyllobacteriaceae</taxon>
        <taxon>Mesorhizobium</taxon>
    </lineage>
</organism>
<dbReference type="Pfam" id="PF00534">
    <property type="entry name" value="Glycos_transf_1"/>
    <property type="match status" value="1"/>
</dbReference>
<evidence type="ECO:0000259" key="5">
    <source>
        <dbReference type="Pfam" id="PF13439"/>
    </source>
</evidence>
<sequence length="427" mass="47395">MGQTAVEFHAACLVPRARRFPPGCRQGHFGSPHGRVLPMKICFVVDKFPSLSETFVLDQIAGCLERGMEVGVVCNETSFGKDRNIDDPRWQALPGKVVCWWGGLGRYRPLLRKWSGRFWDKLSTAIDIAHARKLQGADVIVAHFGNNGMRVARAIKRGRISAPLVTIFHGRDVGEPLHDNTLARYKIVFEKGVLQLPVNGFFRDALIEVGASPEQVVVHHMGVRPNEIDYQWRSWEQATLSFISVCRLTEKKGIEYALRALAGLPRRDWVYSVIGGGELLEELKAIATNLGIADRVSFLGSRPHSEVKQRLRDAHVFLLPSVGARDGDLEGIPVSLMEAMAAGLTVVSTYHSGIPELIDDHKTGFLVPERDVAALTGKLAWIAENPRPCEEMALAARKKIEAEFNSDLLNQHFVEIAMQLGETRSLA</sequence>
<keyword evidence="2 6" id="KW-0328">Glycosyltransferase</keyword>
<dbReference type="SUPFAM" id="SSF53756">
    <property type="entry name" value="UDP-Glycosyltransferase/glycogen phosphorylase"/>
    <property type="match status" value="1"/>
</dbReference>
<accession>A0ABV1YSP4</accession>
<dbReference type="EC" id="2.4.-.-" evidence="6"/>
<dbReference type="PANTHER" id="PTHR12526:SF640">
    <property type="entry name" value="COLANIC ACID BIOSYNTHESIS GLYCOSYLTRANSFERASE WCAL-RELATED"/>
    <property type="match status" value="1"/>
</dbReference>
<dbReference type="RefSeq" id="WP_352555626.1">
    <property type="nucleotide sequence ID" value="NZ_JAMYQB010000001.1"/>
</dbReference>
<comment type="caution">
    <text evidence="6">The sequence shown here is derived from an EMBL/GenBank/DDBJ whole genome shotgun (WGS) entry which is preliminary data.</text>
</comment>
<evidence type="ECO:0000256" key="1">
    <source>
        <dbReference type="ARBA" id="ARBA00009481"/>
    </source>
</evidence>
<keyword evidence="3 6" id="KW-0808">Transferase</keyword>